<name>A0A5M9JM22_MONFR</name>
<dbReference type="Proteomes" id="UP000322873">
    <property type="component" value="Unassembled WGS sequence"/>
</dbReference>
<feature type="compositionally biased region" description="Basic residues" evidence="1">
    <location>
        <begin position="576"/>
        <end position="587"/>
    </location>
</feature>
<comment type="caution">
    <text evidence="2">The sequence shown here is derived from an EMBL/GenBank/DDBJ whole genome shotgun (WGS) entry which is preliminary data.</text>
</comment>
<feature type="compositionally biased region" description="Polar residues" evidence="1">
    <location>
        <begin position="266"/>
        <end position="288"/>
    </location>
</feature>
<evidence type="ECO:0000256" key="1">
    <source>
        <dbReference type="SAM" id="MobiDB-lite"/>
    </source>
</evidence>
<proteinExistence type="predicted"/>
<evidence type="ECO:0000313" key="2">
    <source>
        <dbReference type="EMBL" id="KAA8568806.1"/>
    </source>
</evidence>
<gene>
    <name evidence="2" type="ORF">EYC84_007790</name>
</gene>
<dbReference type="VEuPathDB" id="FungiDB:MFRU_017g00140"/>
<feature type="compositionally biased region" description="Low complexity" evidence="1">
    <location>
        <begin position="596"/>
        <end position="612"/>
    </location>
</feature>
<accession>A0A5M9JM22</accession>
<organism evidence="2 3">
    <name type="scientific">Monilinia fructicola</name>
    <name type="common">Brown rot fungus</name>
    <name type="synonym">Ciboria fructicola</name>
    <dbReference type="NCBI Taxonomy" id="38448"/>
    <lineage>
        <taxon>Eukaryota</taxon>
        <taxon>Fungi</taxon>
        <taxon>Dikarya</taxon>
        <taxon>Ascomycota</taxon>
        <taxon>Pezizomycotina</taxon>
        <taxon>Leotiomycetes</taxon>
        <taxon>Helotiales</taxon>
        <taxon>Sclerotiniaceae</taxon>
        <taxon>Monilinia</taxon>
    </lineage>
</organism>
<sequence>MSDNNMNQYFWADPTQELEQADLHSPVFPPDDHESFSQDPFSLENLINPEGTMDFHLQANEGMTNLTEESHTRVELPNPLNADNSTGNLQSFNDFFGSNDLFPAPVGFEGPSNTFPVNIMQPVPEFPELFDFNPPFRHSILNAFPSPRYPLQIIDSLVSLSDHVIKALHQGLKRQREHDDQISQLISNANIEPLLFDQPPAKKRQISKGKGVAISIADDSDQEELALSDAEPAEEPKVIVKPIKVPGKKWIKPNMATQGKNKRSKNIQSLDPSNFYQPLEQRPQSWGTANRDGIVPFQYTDDGELNPHIKFSSAQMKEFIFNHPGHTMSGQRHTKRSGLTLWIQSVPSDSAARYPHQNSDKCRFENCPVRYGTIHKGHYRVAFDEQSSDPVVTDPFHNAGHVHLYCLEKFLDFPFICANFNVRPDDRFLPEGRNKMAITRDHVEMKKLVKRFVRDAEREQADQRIFEVNQSSYENTLSYRLTMKHLELEPANRQSLPAESKKTLAREVGSLSSATGKSAPVRRPAQAKGKRKVIEIEDTEFEIDDKILDSDGDTLIADNQGQTQPSTRQSKDIRPVKRARLRKKPTKKFASDSDDNSSSSDDISSSDGDVSDWQPAKKSKRTSK</sequence>
<reference evidence="2 3" key="1">
    <citation type="submission" date="2019-06" db="EMBL/GenBank/DDBJ databases">
        <title>Genome Sequence of the Brown Rot Fungal Pathogen Monilinia fructicola.</title>
        <authorList>
            <person name="De Miccolis Angelini R.M."/>
            <person name="Landi L."/>
            <person name="Abate D."/>
            <person name="Pollastro S."/>
            <person name="Romanazzi G."/>
            <person name="Faretra F."/>
        </authorList>
    </citation>
    <scope>NUCLEOTIDE SEQUENCE [LARGE SCALE GENOMIC DNA]</scope>
    <source>
        <strain evidence="2 3">Mfrc123</strain>
    </source>
</reference>
<keyword evidence="3" id="KW-1185">Reference proteome</keyword>
<dbReference type="AlphaFoldDB" id="A0A5M9JM22"/>
<feature type="compositionally biased region" description="Polar residues" evidence="1">
    <location>
        <begin position="557"/>
        <end position="568"/>
    </location>
</feature>
<protein>
    <submittedName>
        <fullName evidence="2">Uncharacterized protein</fullName>
    </submittedName>
</protein>
<evidence type="ECO:0000313" key="3">
    <source>
        <dbReference type="Proteomes" id="UP000322873"/>
    </source>
</evidence>
<feature type="region of interest" description="Disordered" evidence="1">
    <location>
        <begin position="257"/>
        <end position="290"/>
    </location>
</feature>
<dbReference type="EMBL" id="VICG01000009">
    <property type="protein sequence ID" value="KAA8568806.1"/>
    <property type="molecule type" value="Genomic_DNA"/>
</dbReference>
<feature type="region of interest" description="Disordered" evidence="1">
    <location>
        <begin position="552"/>
        <end position="624"/>
    </location>
</feature>
<feature type="region of interest" description="Disordered" evidence="1">
    <location>
        <begin position="506"/>
        <end position="531"/>
    </location>
</feature>